<dbReference type="RefSeq" id="WP_010687686.1">
    <property type="nucleotide sequence ID" value="NZ_CP043538.1"/>
</dbReference>
<proteinExistence type="predicted"/>
<dbReference type="InterPro" id="IPR054189">
    <property type="entry name" value="DUF6894"/>
</dbReference>
<evidence type="ECO:0000313" key="2">
    <source>
        <dbReference type="EMBL" id="QGY03547.1"/>
    </source>
</evidence>
<feature type="domain" description="DUF6894" evidence="1">
    <location>
        <begin position="3"/>
        <end position="70"/>
    </location>
</feature>
<dbReference type="Proteomes" id="UP000012488">
    <property type="component" value="Chromosome"/>
</dbReference>
<protein>
    <recommendedName>
        <fullName evidence="1">DUF6894 domain-containing protein</fullName>
    </recommendedName>
</protein>
<gene>
    <name evidence="2" type="ORF">MMSR116_17880</name>
</gene>
<dbReference type="Pfam" id="PF21834">
    <property type="entry name" value="DUF6894"/>
    <property type="match status" value="1"/>
</dbReference>
<dbReference type="EMBL" id="CP043538">
    <property type="protein sequence ID" value="QGY03547.1"/>
    <property type="molecule type" value="Genomic_DNA"/>
</dbReference>
<accession>A0A6B9FMB4</accession>
<dbReference type="AlphaFoldDB" id="A0A6B9FMB4"/>
<organism evidence="2 3">
    <name type="scientific">Methylobacterium mesophilicum SR1.6/6</name>
    <dbReference type="NCBI Taxonomy" id="908290"/>
    <lineage>
        <taxon>Bacteria</taxon>
        <taxon>Pseudomonadati</taxon>
        <taxon>Pseudomonadota</taxon>
        <taxon>Alphaproteobacteria</taxon>
        <taxon>Hyphomicrobiales</taxon>
        <taxon>Methylobacteriaceae</taxon>
        <taxon>Methylobacterium</taxon>
    </lineage>
</organism>
<name>A0A6B9FMB4_9HYPH</name>
<reference evidence="2 3" key="1">
    <citation type="journal article" date="2012" name="Genet. Mol. Biol.">
        <title>Analysis of 16S rRNA and mxaF genes revealing insights into Methylobacterium niche-specific plant association.</title>
        <authorList>
            <person name="Dourado M.N."/>
            <person name="Andreote F.D."/>
            <person name="Dini-Andreote F."/>
            <person name="Conti R."/>
            <person name="Araujo J.M."/>
            <person name="Araujo W.L."/>
        </authorList>
    </citation>
    <scope>NUCLEOTIDE SEQUENCE [LARGE SCALE GENOMIC DNA]</scope>
    <source>
        <strain evidence="2 3">SR1.6/6</strain>
    </source>
</reference>
<sequence>MARYFFDMSNGETVTDDDGIEFTDAHRASKEALQSLPDMAKDLHPSSEPETVTITVRDESGTALYRATLTIEGTWLQDQQ</sequence>
<dbReference type="KEGG" id="mmes:MMSR116_17880"/>
<evidence type="ECO:0000259" key="1">
    <source>
        <dbReference type="Pfam" id="PF21834"/>
    </source>
</evidence>
<dbReference type="OrthoDB" id="7999101at2"/>
<reference evidence="2 3" key="2">
    <citation type="journal article" date="2013" name="Genome Announc.">
        <title>Draft Genome Sequence of Methylobacterium mesophilicum Strain SR1.6/6, Isolated from Citrus sinensis.</title>
        <authorList>
            <person name="Marinho Almeida D."/>
            <person name="Dini-Andreote F."/>
            <person name="Camargo Neves A.A."/>
            <person name="Juca Ramos R.T."/>
            <person name="Andreote F.D."/>
            <person name="Carneiro A.R."/>
            <person name="Oliveira de Souza Lima A."/>
            <person name="Caracciolo Gomes de Sa P.H."/>
            <person name="Ribeiro Barbosa M.S."/>
            <person name="Araujo W.L."/>
            <person name="Silva A."/>
        </authorList>
    </citation>
    <scope>NUCLEOTIDE SEQUENCE [LARGE SCALE GENOMIC DNA]</scope>
    <source>
        <strain evidence="2 3">SR1.6/6</strain>
    </source>
</reference>
<evidence type="ECO:0000313" key="3">
    <source>
        <dbReference type="Proteomes" id="UP000012488"/>
    </source>
</evidence>